<dbReference type="EMBL" id="QRAV01000020">
    <property type="protein sequence ID" value="RDL14241.1"/>
    <property type="molecule type" value="Genomic_DNA"/>
</dbReference>
<organism evidence="4 5">
    <name type="scientific">Pseudomonas jessenii</name>
    <dbReference type="NCBI Taxonomy" id="77298"/>
    <lineage>
        <taxon>Bacteria</taxon>
        <taxon>Pseudomonadati</taxon>
        <taxon>Pseudomonadota</taxon>
        <taxon>Gammaproteobacteria</taxon>
        <taxon>Pseudomonadales</taxon>
        <taxon>Pseudomonadaceae</taxon>
        <taxon>Pseudomonas</taxon>
    </lineage>
</organism>
<evidence type="ECO:0000313" key="5">
    <source>
        <dbReference type="Proteomes" id="UP000255365"/>
    </source>
</evidence>
<keyword evidence="3" id="KW-0106">Calcium</keyword>
<dbReference type="InterPro" id="IPR050557">
    <property type="entry name" value="RTX_toxin/Mannuronan_C5-epim"/>
</dbReference>
<protein>
    <submittedName>
        <fullName evidence="4">Hemolysin type calcium-binding protein</fullName>
    </submittedName>
</protein>
<dbReference type="PANTHER" id="PTHR38340">
    <property type="entry name" value="S-LAYER PROTEIN"/>
    <property type="match status" value="1"/>
</dbReference>
<evidence type="ECO:0000256" key="1">
    <source>
        <dbReference type="ARBA" id="ARBA00004613"/>
    </source>
</evidence>
<dbReference type="PRINTS" id="PR00313">
    <property type="entry name" value="CABNDNGRPT"/>
</dbReference>
<dbReference type="Proteomes" id="UP000255365">
    <property type="component" value="Unassembled WGS sequence"/>
</dbReference>
<dbReference type="InterPro" id="IPR001343">
    <property type="entry name" value="Hemolysn_Ca-bd"/>
</dbReference>
<gene>
    <name evidence="4" type="ORF">DEU51_12061</name>
</gene>
<dbReference type="Pfam" id="PF00353">
    <property type="entry name" value="HemolysinCabind"/>
    <property type="match status" value="2"/>
</dbReference>
<dbReference type="GO" id="GO:0005509">
    <property type="term" value="F:calcium ion binding"/>
    <property type="evidence" value="ECO:0007669"/>
    <property type="project" value="InterPro"/>
</dbReference>
<dbReference type="SUPFAM" id="SSF53474">
    <property type="entry name" value="alpha/beta-Hydrolases"/>
    <property type="match status" value="1"/>
</dbReference>
<proteinExistence type="predicted"/>
<keyword evidence="2" id="KW-0964">Secreted</keyword>
<dbReference type="SUPFAM" id="SSF51120">
    <property type="entry name" value="beta-Roll"/>
    <property type="match status" value="2"/>
</dbReference>
<dbReference type="RefSeq" id="WP_115148137.1">
    <property type="nucleotide sequence ID" value="NZ_QRAV01000020.1"/>
</dbReference>
<sequence>MGVYDYKNFGTADSKALFSDAMAITLYSYHNLDNGFASGYQHNGFGLGLPATLVTALIGGTDSQGVIPGIPWNPDSEKLALEAVQKAGWTPITASQLGYDGKTDARGTFFGEKAGYTSAQVEILGKYDAQGHLTELGIAFRGTSGPRENLILDSIGDVINDLLAAFGPKDYAKNYVGEAFGNLLNDVVAFATANGLSGKDVLVSGHSLGGLAVNSMADLSGSKWGGFFSDSNYIAYASPTQSSTDKVLNVGYENDPVFRALDGSTFTGASIGVHDAPKESATDNIVSFNDHYASNAWNVLPYSILNIPVWISHLPTAYGEGMNRLIESKFYDLTSKDSTIIVANLSDPARANTWVQDLNRNAETHKGSTFIIGSDGNDLIQGGSGHDYLEGRAGNDTFRDGGGYNVILGGQGSNTLDLQKSVNTFDFANDGAGNLYIRDGNGGISITRDIGSIVTKEPGFLWGLFKDDVTHSVTASGLKAGSNVTAYESSVKGTHGADTLKAHASGEWLFGLDGNDHLIGGAGNDVFVGGTGNDLMTSGGGADTFLFNGAFGQDRVVGFTANDKLVFLGVQGVLPSDDFRAHASTVGQDTVLSFGNDSVTLVGVSLNSLSGDGIVIA</sequence>
<accession>A0A370S3K3</accession>
<evidence type="ECO:0000256" key="2">
    <source>
        <dbReference type="ARBA" id="ARBA00022525"/>
    </source>
</evidence>
<dbReference type="InterPro" id="IPR029058">
    <property type="entry name" value="AB_hydrolase_fold"/>
</dbReference>
<evidence type="ECO:0000256" key="3">
    <source>
        <dbReference type="ARBA" id="ARBA00022837"/>
    </source>
</evidence>
<dbReference type="InterPro" id="IPR011049">
    <property type="entry name" value="Serralysin-like_metalloprot_C"/>
</dbReference>
<dbReference type="AlphaFoldDB" id="A0A370S3K3"/>
<name>A0A370S3K3_PSEJE</name>
<dbReference type="Gene3D" id="2.150.10.10">
    <property type="entry name" value="Serralysin-like metalloprotease, C-terminal"/>
    <property type="match status" value="2"/>
</dbReference>
<comment type="caution">
    <text evidence="4">The sequence shown here is derived from an EMBL/GenBank/DDBJ whole genome shotgun (WGS) entry which is preliminary data.</text>
</comment>
<evidence type="ECO:0000313" key="4">
    <source>
        <dbReference type="EMBL" id="RDL14241.1"/>
    </source>
</evidence>
<comment type="subcellular location">
    <subcellularLocation>
        <location evidence="1">Secreted</location>
    </subcellularLocation>
</comment>
<dbReference type="PANTHER" id="PTHR38340:SF1">
    <property type="entry name" value="S-LAYER PROTEIN"/>
    <property type="match status" value="1"/>
</dbReference>
<dbReference type="GO" id="GO:0005576">
    <property type="term" value="C:extracellular region"/>
    <property type="evidence" value="ECO:0007669"/>
    <property type="project" value="UniProtKB-SubCell"/>
</dbReference>
<dbReference type="Gene3D" id="3.40.50.1820">
    <property type="entry name" value="alpha/beta hydrolase"/>
    <property type="match status" value="1"/>
</dbReference>
<reference evidence="4 5" key="1">
    <citation type="submission" date="2018-07" db="EMBL/GenBank/DDBJ databases">
        <title>Genome sequencing of rice bacterial endophytes.</title>
        <authorList>
            <person name="Venturi V."/>
        </authorList>
    </citation>
    <scope>NUCLEOTIDE SEQUENCE [LARGE SCALE GENOMIC DNA]</scope>
    <source>
        <strain evidence="4 5">E2333</strain>
    </source>
</reference>